<evidence type="ECO:0000313" key="11">
    <source>
        <dbReference type="Proteomes" id="UP001241988"/>
    </source>
</evidence>
<keyword evidence="4 9" id="KW-0812">Transmembrane</keyword>
<evidence type="ECO:0000256" key="2">
    <source>
        <dbReference type="ARBA" id="ARBA00006772"/>
    </source>
</evidence>
<protein>
    <recommendedName>
        <fullName evidence="3">Sodium-dependent dicarboxylate transporter SdcS</fullName>
    </recommendedName>
    <alternativeName>
        <fullName evidence="8">Na(+)/dicarboxylate symporter</fullName>
    </alternativeName>
</protein>
<reference evidence="10 11" key="1">
    <citation type="submission" date="2023-07" db="EMBL/GenBank/DDBJ databases">
        <title>Genomic Encyclopedia of Type Strains, Phase IV (KMG-IV): sequencing the most valuable type-strain genomes for metagenomic binning, comparative biology and taxonomic classification.</title>
        <authorList>
            <person name="Goeker M."/>
        </authorList>
    </citation>
    <scope>NUCLEOTIDE SEQUENCE [LARGE SCALE GENOMIC DNA]</scope>
    <source>
        <strain evidence="10 11">DSM 16419</strain>
    </source>
</reference>
<dbReference type="Pfam" id="PF00939">
    <property type="entry name" value="Na_sulph_symp"/>
    <property type="match status" value="1"/>
</dbReference>
<dbReference type="PANTHER" id="PTHR10283:SF82">
    <property type="entry name" value="SOLUTE CARRIER FAMILY 13 MEMBER 2"/>
    <property type="match status" value="1"/>
</dbReference>
<keyword evidence="5" id="KW-0769">Symport</keyword>
<feature type="transmembrane region" description="Helical" evidence="9">
    <location>
        <begin position="333"/>
        <end position="352"/>
    </location>
</feature>
<dbReference type="PANTHER" id="PTHR10283">
    <property type="entry name" value="SOLUTE CARRIER FAMILY 13 MEMBER"/>
    <property type="match status" value="1"/>
</dbReference>
<evidence type="ECO:0000313" key="10">
    <source>
        <dbReference type="EMBL" id="MDQ0429341.1"/>
    </source>
</evidence>
<accession>A0ABU0GVF7</accession>
<feature type="transmembrane region" description="Helical" evidence="9">
    <location>
        <begin position="142"/>
        <end position="159"/>
    </location>
</feature>
<feature type="transmembrane region" description="Helical" evidence="9">
    <location>
        <begin position="166"/>
        <end position="187"/>
    </location>
</feature>
<keyword evidence="6 9" id="KW-1133">Transmembrane helix</keyword>
<evidence type="ECO:0000256" key="9">
    <source>
        <dbReference type="SAM" id="Phobius"/>
    </source>
</evidence>
<evidence type="ECO:0000256" key="8">
    <source>
        <dbReference type="ARBA" id="ARBA00031174"/>
    </source>
</evidence>
<comment type="similarity">
    <text evidence="2">Belongs to the SLC13A/DASS transporter (TC 2.A.47) family. NADC subfamily.</text>
</comment>
<feature type="transmembrane region" description="Helical" evidence="9">
    <location>
        <begin position="457"/>
        <end position="476"/>
    </location>
</feature>
<dbReference type="RefSeq" id="WP_308787436.1">
    <property type="nucleotide sequence ID" value="NZ_JAUSWB010000005.1"/>
</dbReference>
<evidence type="ECO:0000256" key="5">
    <source>
        <dbReference type="ARBA" id="ARBA00022847"/>
    </source>
</evidence>
<feature type="transmembrane region" description="Helical" evidence="9">
    <location>
        <begin position="276"/>
        <end position="298"/>
    </location>
</feature>
<keyword evidence="7 9" id="KW-0472">Membrane</keyword>
<proteinExistence type="inferred from homology"/>
<organism evidence="10 11">
    <name type="scientific">Planomicrobium stackebrandtii</name>
    <dbReference type="NCBI Taxonomy" id="253160"/>
    <lineage>
        <taxon>Bacteria</taxon>
        <taxon>Bacillati</taxon>
        <taxon>Bacillota</taxon>
        <taxon>Bacilli</taxon>
        <taxon>Bacillales</taxon>
        <taxon>Caryophanaceae</taxon>
        <taxon>Planomicrobium</taxon>
    </lineage>
</organism>
<evidence type="ECO:0000256" key="1">
    <source>
        <dbReference type="ARBA" id="ARBA00004141"/>
    </source>
</evidence>
<name>A0ABU0GVF7_9BACL</name>
<feature type="transmembrane region" description="Helical" evidence="9">
    <location>
        <begin position="193"/>
        <end position="216"/>
    </location>
</feature>
<evidence type="ECO:0000256" key="7">
    <source>
        <dbReference type="ARBA" id="ARBA00023136"/>
    </source>
</evidence>
<dbReference type="InterPro" id="IPR001898">
    <property type="entry name" value="SLC13A/DASS"/>
</dbReference>
<feature type="transmembrane region" description="Helical" evidence="9">
    <location>
        <begin position="482"/>
        <end position="506"/>
    </location>
</feature>
<dbReference type="Proteomes" id="UP001241988">
    <property type="component" value="Unassembled WGS sequence"/>
</dbReference>
<evidence type="ECO:0000256" key="3">
    <source>
        <dbReference type="ARBA" id="ARBA00020150"/>
    </source>
</evidence>
<comment type="caution">
    <text evidence="10">The sequence shown here is derived from an EMBL/GenBank/DDBJ whole genome shotgun (WGS) entry which is preliminary data.</text>
</comment>
<keyword evidence="11" id="KW-1185">Reference proteome</keyword>
<feature type="transmembrane region" description="Helical" evidence="9">
    <location>
        <begin position="358"/>
        <end position="375"/>
    </location>
</feature>
<dbReference type="NCBIfam" id="TIGR00785">
    <property type="entry name" value="dass"/>
    <property type="match status" value="1"/>
</dbReference>
<evidence type="ECO:0000256" key="6">
    <source>
        <dbReference type="ARBA" id="ARBA00022989"/>
    </source>
</evidence>
<feature type="transmembrane region" description="Helical" evidence="9">
    <location>
        <begin position="66"/>
        <end position="87"/>
    </location>
</feature>
<sequence>MKYSLKTLKTSMWKSHKQTKDLLTMAELRNSSGAGVATTEFPRTESTGKESEKHFRKKSYNLSQKIGLFLGPALFLIILFLLPLPGLSTEGRAVLAVTAWMAVWWILEAMPLGITSLMPLVLLPLLQTVEAGVVASSYGDNLIFLFIGGFALALALERWNLHERIALSIISAVGASTSGLVLGFMLATGFLSMWVSNMATVMLMIPIGLAIIAKVVTLMKEDDVHTKEEETKFTKSIIFAIGFGGTIGGSATLIGTPTNLVLAGLASELLGFEISFAQFFIFAFPLVALLMIVSIFYITKIAYPMKVKNIKNGKQFVVDRKKELGKMSYEEKVVLGIFSLTAFMWMTRTFFWSDIIPGLSDTMIAVVAAILLHLIPASGDSGERILDGDSLKNMPWGVLLLVGGGLALASGFNGTDLASWIGSQLLLLEGTSYLLILAVTTLLGIAMTQVTPNTATVTILVPITAALALAIDVHPLPLMTAVAMGAGFAFMLPIGTPSNAIIFATGKITMVDMLRKGSGLTVLAFLLIVVFVYFILPVVFGINQHEYPESLK</sequence>
<feature type="transmembrane region" description="Helical" evidence="9">
    <location>
        <begin position="396"/>
        <end position="413"/>
    </location>
</feature>
<feature type="transmembrane region" description="Helical" evidence="9">
    <location>
        <begin position="518"/>
        <end position="542"/>
    </location>
</feature>
<feature type="transmembrane region" description="Helical" evidence="9">
    <location>
        <begin position="237"/>
        <end position="256"/>
    </location>
</feature>
<evidence type="ECO:0000256" key="4">
    <source>
        <dbReference type="ARBA" id="ARBA00022692"/>
    </source>
</evidence>
<gene>
    <name evidence="10" type="ORF">QOZ98_002169</name>
</gene>
<keyword evidence="5" id="KW-0813">Transport</keyword>
<comment type="subcellular location">
    <subcellularLocation>
        <location evidence="1">Membrane</location>
        <topology evidence="1">Multi-pass membrane protein</topology>
    </subcellularLocation>
</comment>
<dbReference type="EMBL" id="JAUSWB010000005">
    <property type="protein sequence ID" value="MDQ0429341.1"/>
    <property type="molecule type" value="Genomic_DNA"/>
</dbReference>
<feature type="transmembrane region" description="Helical" evidence="9">
    <location>
        <begin position="425"/>
        <end position="445"/>
    </location>
</feature>